<dbReference type="RefSeq" id="WP_035278579.1">
    <property type="nucleotide sequence ID" value="NZ_AYXG01000027.1"/>
</dbReference>
<accession>W7J4P3</accession>
<dbReference type="eggNOG" id="ENOG503211E">
    <property type="taxonomic scope" value="Bacteria"/>
</dbReference>
<evidence type="ECO:0000313" key="1">
    <source>
        <dbReference type="EMBL" id="EWC63956.1"/>
    </source>
</evidence>
<reference evidence="1 2" key="1">
    <citation type="journal article" date="2014" name="Genome Announc.">
        <title>Draft Genome Sequence of the Antitrypanosomally Active Sponge-Associated Bacterium Actinokineospora sp. Strain EG49.</title>
        <authorList>
            <person name="Harjes J."/>
            <person name="Ryu T."/>
            <person name="Abdelmohsen U.R."/>
            <person name="Moitinho-Silva L."/>
            <person name="Horn H."/>
            <person name="Ravasi T."/>
            <person name="Hentschel U."/>
        </authorList>
    </citation>
    <scope>NUCLEOTIDE SEQUENCE [LARGE SCALE GENOMIC DNA]</scope>
    <source>
        <strain evidence="1 2">EG49</strain>
    </source>
</reference>
<proteinExistence type="predicted"/>
<organism evidence="1 2">
    <name type="scientific">Actinokineospora spheciospongiae</name>
    <dbReference type="NCBI Taxonomy" id="909613"/>
    <lineage>
        <taxon>Bacteria</taxon>
        <taxon>Bacillati</taxon>
        <taxon>Actinomycetota</taxon>
        <taxon>Actinomycetes</taxon>
        <taxon>Pseudonocardiales</taxon>
        <taxon>Pseudonocardiaceae</taxon>
        <taxon>Actinokineospora</taxon>
    </lineage>
</organism>
<comment type="caution">
    <text evidence="1">The sequence shown here is derived from an EMBL/GenBank/DDBJ whole genome shotgun (WGS) entry which is preliminary data.</text>
</comment>
<keyword evidence="2" id="KW-1185">Reference proteome</keyword>
<gene>
    <name evidence="1" type="ORF">UO65_0667</name>
</gene>
<name>W7J4P3_9PSEU</name>
<sequence>MSDPARFPSADDQPFVPKGPPLTLPGEAAAVSPDTWYRCKADFLSNNGKTMIPGYLGPRSDWPSNVAFADYIVMYEDIDSACQFQLQEVDEQGWARWLIKKDGYHLDLKSTGWFYRASYYTTRFAVVDGMLLNDYWGGPACADFRGGVVPDGYYVGQDLGEAFRLKNCLLEPV</sequence>
<dbReference type="Proteomes" id="UP000019277">
    <property type="component" value="Unassembled WGS sequence"/>
</dbReference>
<protein>
    <submittedName>
        <fullName evidence="1">Uncharacterized protein</fullName>
    </submittedName>
</protein>
<dbReference type="AlphaFoldDB" id="W7J4P3"/>
<dbReference type="EMBL" id="AYXG01000027">
    <property type="protein sequence ID" value="EWC63956.1"/>
    <property type="molecule type" value="Genomic_DNA"/>
</dbReference>
<dbReference type="OrthoDB" id="3688701at2"/>
<accession>A0A8E2WZY6</accession>
<evidence type="ECO:0000313" key="2">
    <source>
        <dbReference type="Proteomes" id="UP000019277"/>
    </source>
</evidence>